<name>A0ACC1QGQ6_9HYPO</name>
<evidence type="ECO:0000313" key="1">
    <source>
        <dbReference type="EMBL" id="KAJ3473946.1"/>
    </source>
</evidence>
<organism evidence="1 2">
    <name type="scientific">Lecanicillium saksenae</name>
    <dbReference type="NCBI Taxonomy" id="468837"/>
    <lineage>
        <taxon>Eukaryota</taxon>
        <taxon>Fungi</taxon>
        <taxon>Dikarya</taxon>
        <taxon>Ascomycota</taxon>
        <taxon>Pezizomycotina</taxon>
        <taxon>Sordariomycetes</taxon>
        <taxon>Hypocreomycetidae</taxon>
        <taxon>Hypocreales</taxon>
        <taxon>Cordycipitaceae</taxon>
        <taxon>Lecanicillium</taxon>
    </lineage>
</organism>
<evidence type="ECO:0000313" key="2">
    <source>
        <dbReference type="Proteomes" id="UP001148737"/>
    </source>
</evidence>
<reference evidence="1" key="1">
    <citation type="submission" date="2022-07" db="EMBL/GenBank/DDBJ databases">
        <title>Genome Sequence of Lecanicillium saksenae.</title>
        <authorList>
            <person name="Buettner E."/>
        </authorList>
    </citation>
    <scope>NUCLEOTIDE SEQUENCE</scope>
    <source>
        <strain evidence="1">VT-O1</strain>
    </source>
</reference>
<proteinExistence type="predicted"/>
<dbReference type="Proteomes" id="UP001148737">
    <property type="component" value="Unassembled WGS sequence"/>
</dbReference>
<dbReference type="EMBL" id="JANAKD010002317">
    <property type="protein sequence ID" value="KAJ3473946.1"/>
    <property type="molecule type" value="Genomic_DNA"/>
</dbReference>
<protein>
    <submittedName>
        <fullName evidence="1">Uncharacterized protein</fullName>
    </submittedName>
</protein>
<sequence>MISYIVATLPWTTGCIALSPNNPTAIKYRKYLAGAFFGTLVPLIYFFIQHKVHRVAGAYTIYAFFEWALILFDVGFDAVTALDFATFEISVRDVQGSSKGDNNSVPSAVLEKEKEQATAGVFALRFTWTEAFDTAADIYHGFVFWSMLTSLGLLVWYFPLWHMGISGYEAFVMSTISPFLLCIGPFRSLVVNNLRIVHLLSLSGVAAYLVVDPVYRLFTVGFAVSMSCLGWVGTLSSESIHEARFESKILGLLVGLILSSTAKFAWTTNNPIWPVMHAANGGWNGTGLFLGLLAALRFTRRAPLSSGSSPAKMPGSVFLSACGLGGLFFALHSLLSDTSTMILWVWEGFPIRGPYFSTHGWFTLGAMSVGVFIGIARPNLAGSWLTFGVGSLGAFFLTLFSHWTGYYGGLALTVYIMAAAVPLISTASKKSPAATFGLGFLIYNFMVLFHVWVVAYAFVPGGPLVREHTDWVMLTMMLLIGAGVFNYNTSAPKHAAPRRSTPSQHRKYNMLATLVVNILFLCAAFMRFPTNDYKPYHPEDRVLTAGIWTIHFSLDNDMWSSEYRMRDLIKELELDVVGLLESDLQRIIMGNRDTTQFLAEDLGMYVDYGPGPNKHTWGAALLSKFPIVESKHHLLPSPVGELAPAIHATLDVYGELVDVFVFHSGQEEDPEDRRLQSEYLAKLMGETPRPAFLLSYLVTRPLEGNYNTYVSETSGMHDVDPTDWDRWCEYILFKRLKRVGYARVSRSTITDTELQVAKFVIPQSSDEIRQIEAIPTEERNRRVDESAVPAGWRFPAMFRGEGVRDHSSKDLGTLLVDSIPSFAVFNFASKPIEVSTMLEPKQFYGVRDGPISDHTWTRWTVIDWDQRRILKVKIEGEFEHDWNTVMGHLISNRHRLTPDTLCVEFSAGRDVLRVSSDAFDDKNVCVFRPPLDEAWLPSDVRSISRAGLQEVARLDAAVDLVTCPYSGDPDEKVTQIHMSLHSSMSMYTS</sequence>
<gene>
    <name evidence="1" type="ORF">NLG97_g10061</name>
</gene>
<keyword evidence="2" id="KW-1185">Reference proteome</keyword>
<accession>A0ACC1QGQ6</accession>
<comment type="caution">
    <text evidence="1">The sequence shown here is derived from an EMBL/GenBank/DDBJ whole genome shotgun (WGS) entry which is preliminary data.</text>
</comment>